<organism evidence="1 2">
    <name type="scientific">Magnetospirillum gryphiswaldense (strain DSM 6361 / JCM 21280 / NBRC 15271 / MSR-1)</name>
    <dbReference type="NCBI Taxonomy" id="431944"/>
    <lineage>
        <taxon>Bacteria</taxon>
        <taxon>Pseudomonadati</taxon>
        <taxon>Pseudomonadota</taxon>
        <taxon>Alphaproteobacteria</taxon>
        <taxon>Rhodospirillales</taxon>
        <taxon>Rhodospirillaceae</taxon>
        <taxon>Magnetospirillum</taxon>
    </lineage>
</organism>
<accession>V6F4Z8</accession>
<dbReference type="STRING" id="1430440.MGMSRv2__2146"/>
<proteinExistence type="predicted"/>
<evidence type="ECO:0000313" key="2">
    <source>
        <dbReference type="Proteomes" id="UP000018922"/>
    </source>
</evidence>
<gene>
    <name evidence="1" type="ordered locus">MGMSRv2__2146</name>
</gene>
<reference evidence="1 2" key="1">
    <citation type="journal article" date="2014" name="Genome Announc.">
        <title>Complete genome sequence of Magnetospirillum gryphiswaldense MSR-1.</title>
        <authorList>
            <person name="Wang X."/>
            <person name="Wang Q."/>
            <person name="Zhang W."/>
            <person name="Wang Y."/>
            <person name="Li L."/>
            <person name="Wen T."/>
            <person name="Zhang T."/>
            <person name="Zhang Y."/>
            <person name="Xu J."/>
            <person name="Hu J."/>
            <person name="Li S."/>
            <person name="Liu L."/>
            <person name="Liu J."/>
            <person name="Jiang W."/>
            <person name="Tian J."/>
            <person name="Li Y."/>
            <person name="Schuler D."/>
            <person name="Wang L."/>
            <person name="Li J."/>
        </authorList>
    </citation>
    <scope>NUCLEOTIDE SEQUENCE [LARGE SCALE GENOMIC DNA]</scope>
    <source>
        <strain evidence="2">DSM 6361 / JCM 21280 / NBRC 15271 / MSR-1</strain>
    </source>
</reference>
<sequence length="110" mass="11781">MTVQVSLQVGSRHRHYQSTLAGNAQTGSGEWGGQVETTVSKDGIDGATPFSLIKTAADSGTQLTRPWPPDFGATAVRPRPTARYGYLRPWHRWRSGAALPGTGYGSILPT</sequence>
<protein>
    <submittedName>
        <fullName evidence="1">Uncharacterized protein</fullName>
    </submittedName>
</protein>
<dbReference type="EMBL" id="HG794546">
    <property type="protein sequence ID" value="CDK99361.1"/>
    <property type="molecule type" value="Genomic_DNA"/>
</dbReference>
<dbReference type="AlphaFoldDB" id="V6F4Z8"/>
<keyword evidence="2" id="KW-1185">Reference proteome</keyword>
<dbReference type="Proteomes" id="UP000018922">
    <property type="component" value="Chromosome I"/>
</dbReference>
<dbReference type="KEGG" id="mgy:MGMSRv2__2146"/>
<evidence type="ECO:0000313" key="1">
    <source>
        <dbReference type="EMBL" id="CDK99361.1"/>
    </source>
</evidence>
<dbReference type="HOGENOM" id="CLU_2167908_0_0_5"/>
<name>V6F4Z8_MAGGM</name>